<keyword evidence="3" id="KW-0862">Zinc</keyword>
<dbReference type="AlphaFoldDB" id="A0A6A5H7N7"/>
<dbReference type="InterPro" id="IPR052667">
    <property type="entry name" value="E3_ubiquitin-ligase_RING"/>
</dbReference>
<evidence type="ECO:0000256" key="1">
    <source>
        <dbReference type="ARBA" id="ARBA00022723"/>
    </source>
</evidence>
<keyword evidence="2 4" id="KW-0863">Zinc-finger</keyword>
<accession>A0A6A5H7N7</accession>
<keyword evidence="1" id="KW-0479">Metal-binding</keyword>
<dbReference type="InterPro" id="IPR001841">
    <property type="entry name" value="Znf_RING"/>
</dbReference>
<keyword evidence="5" id="KW-0812">Transmembrane</keyword>
<dbReference type="EMBL" id="WUAV01000003">
    <property type="protein sequence ID" value="KAF1763059.1"/>
    <property type="molecule type" value="Genomic_DNA"/>
</dbReference>
<reference evidence="7 8" key="1">
    <citation type="submission" date="2019-12" db="EMBL/GenBank/DDBJ databases">
        <title>Chromosome-level assembly of the Caenorhabditis remanei genome.</title>
        <authorList>
            <person name="Teterina A.A."/>
            <person name="Willis J.H."/>
            <person name="Phillips P.C."/>
        </authorList>
    </citation>
    <scope>NUCLEOTIDE SEQUENCE [LARGE SCALE GENOMIC DNA]</scope>
    <source>
        <strain evidence="7 8">PX506</strain>
        <tissue evidence="7">Whole organism</tissue>
    </source>
</reference>
<dbReference type="RefSeq" id="XP_053587950.1">
    <property type="nucleotide sequence ID" value="XM_053728373.1"/>
</dbReference>
<dbReference type="Proteomes" id="UP000483820">
    <property type="component" value="Chromosome III"/>
</dbReference>
<comment type="caution">
    <text evidence="7">The sequence shown here is derived from an EMBL/GenBank/DDBJ whole genome shotgun (WGS) entry which is preliminary data.</text>
</comment>
<dbReference type="SMART" id="SM00184">
    <property type="entry name" value="RING"/>
    <property type="match status" value="1"/>
</dbReference>
<sequence>MRNYKAETAGIWFMQAVMWIWSFVAINEFWNIYWSDLRLREDILNRDYEEEQDTPAPGADHDFPVRSWGRPRFSQQEPEIQNDSRNTEEQDPLHKSFRLRNIPRYLEALLERLWNMKPFKKTPSGCECKICFVEYSTTRLPRMLSGCGHTICEQCAGQLLKSGTSTSFITFYIASRSIRCPFCRENTVVQGTVQQMPKNYELMEVIGI</sequence>
<evidence type="ECO:0000256" key="4">
    <source>
        <dbReference type="PROSITE-ProRule" id="PRU00175"/>
    </source>
</evidence>
<evidence type="ECO:0000313" key="7">
    <source>
        <dbReference type="EMBL" id="KAF1763059.1"/>
    </source>
</evidence>
<dbReference type="Gene3D" id="3.30.40.10">
    <property type="entry name" value="Zinc/RING finger domain, C3HC4 (zinc finger)"/>
    <property type="match status" value="1"/>
</dbReference>
<dbReference type="GO" id="GO:0008270">
    <property type="term" value="F:zinc ion binding"/>
    <property type="evidence" value="ECO:0007669"/>
    <property type="project" value="UniProtKB-KW"/>
</dbReference>
<dbReference type="PROSITE" id="PS00518">
    <property type="entry name" value="ZF_RING_1"/>
    <property type="match status" value="1"/>
</dbReference>
<organism evidence="7 8">
    <name type="scientific">Caenorhabditis remanei</name>
    <name type="common">Caenorhabditis vulgaris</name>
    <dbReference type="NCBI Taxonomy" id="31234"/>
    <lineage>
        <taxon>Eukaryota</taxon>
        <taxon>Metazoa</taxon>
        <taxon>Ecdysozoa</taxon>
        <taxon>Nematoda</taxon>
        <taxon>Chromadorea</taxon>
        <taxon>Rhabditida</taxon>
        <taxon>Rhabditina</taxon>
        <taxon>Rhabditomorpha</taxon>
        <taxon>Rhabditoidea</taxon>
        <taxon>Rhabditidae</taxon>
        <taxon>Peloderinae</taxon>
        <taxon>Caenorhabditis</taxon>
    </lineage>
</organism>
<evidence type="ECO:0000256" key="2">
    <source>
        <dbReference type="ARBA" id="ARBA00022771"/>
    </source>
</evidence>
<dbReference type="Pfam" id="PF14634">
    <property type="entry name" value="zf-RING_5"/>
    <property type="match status" value="1"/>
</dbReference>
<protein>
    <recommendedName>
        <fullName evidence="6">RING-type domain-containing protein</fullName>
    </recommendedName>
</protein>
<dbReference type="InterPro" id="IPR013083">
    <property type="entry name" value="Znf_RING/FYVE/PHD"/>
</dbReference>
<gene>
    <name evidence="7" type="ORF">GCK72_011324</name>
</gene>
<name>A0A6A5H7N7_CAERE</name>
<proteinExistence type="predicted"/>
<dbReference type="PANTHER" id="PTHR47156:SF7">
    <property type="entry name" value="RING-TYPE DOMAIN-CONTAINING PROTEIN"/>
    <property type="match status" value="1"/>
</dbReference>
<evidence type="ECO:0000256" key="5">
    <source>
        <dbReference type="SAM" id="Phobius"/>
    </source>
</evidence>
<feature type="domain" description="RING-type" evidence="6">
    <location>
        <begin position="128"/>
        <end position="184"/>
    </location>
</feature>
<dbReference type="KEGG" id="crq:GCK72_011324"/>
<evidence type="ECO:0000259" key="6">
    <source>
        <dbReference type="PROSITE" id="PS50089"/>
    </source>
</evidence>
<dbReference type="PANTHER" id="PTHR47156">
    <property type="entry name" value="PROTEIN CBG20824"/>
    <property type="match status" value="1"/>
</dbReference>
<evidence type="ECO:0000313" key="8">
    <source>
        <dbReference type="Proteomes" id="UP000483820"/>
    </source>
</evidence>
<dbReference type="PROSITE" id="PS50089">
    <property type="entry name" value="ZF_RING_2"/>
    <property type="match status" value="1"/>
</dbReference>
<dbReference type="CTD" id="78775162"/>
<dbReference type="SUPFAM" id="SSF57850">
    <property type="entry name" value="RING/U-box"/>
    <property type="match status" value="1"/>
</dbReference>
<dbReference type="GeneID" id="78775162"/>
<feature type="transmembrane region" description="Helical" evidence="5">
    <location>
        <begin position="12"/>
        <end position="30"/>
    </location>
</feature>
<dbReference type="InterPro" id="IPR017907">
    <property type="entry name" value="Znf_RING_CS"/>
</dbReference>
<keyword evidence="5" id="KW-0472">Membrane</keyword>
<evidence type="ECO:0000256" key="3">
    <source>
        <dbReference type="ARBA" id="ARBA00022833"/>
    </source>
</evidence>
<keyword evidence="5" id="KW-1133">Transmembrane helix</keyword>